<proteinExistence type="predicted"/>
<keyword evidence="1" id="KW-0175">Coiled coil</keyword>
<accession>A0A0F9FUI4</accession>
<comment type="caution">
    <text evidence="2">The sequence shown here is derived from an EMBL/GenBank/DDBJ whole genome shotgun (WGS) entry which is preliminary data.</text>
</comment>
<dbReference type="AlphaFoldDB" id="A0A0F9FUI4"/>
<evidence type="ECO:0000313" key="2">
    <source>
        <dbReference type="EMBL" id="KKL81946.1"/>
    </source>
</evidence>
<protein>
    <submittedName>
        <fullName evidence="2">Uncharacterized protein</fullName>
    </submittedName>
</protein>
<feature type="non-terminal residue" evidence="2">
    <location>
        <position position="250"/>
    </location>
</feature>
<sequence>MEEGRSLQDELLSDKKVLKQLEGVYNTSSDVLQKKRVAKDINVMKKEIKSLEGKLVVLGIENEIMEEEDTGIGDDYDILGSIVVNKVREDSKDREIDAITSYLNYFEKNYLSILSEYYIKLDFNHSGKRDEFYPKFMEIKKIINEYNYELDVLNREEYNSIAFYRDKSLVHKIKHRYLLVLDKYFKELNNFLKILIDDNAEGGIIVLNSNDRLILDELERNRKLDGYTVLDTIIEMYDFSEDIIKFLSLP</sequence>
<gene>
    <name evidence="2" type="ORF">LCGC14_1989710</name>
</gene>
<evidence type="ECO:0000256" key="1">
    <source>
        <dbReference type="SAM" id="Coils"/>
    </source>
</evidence>
<name>A0A0F9FUI4_9ZZZZ</name>
<reference evidence="2" key="1">
    <citation type="journal article" date="2015" name="Nature">
        <title>Complex archaea that bridge the gap between prokaryotes and eukaryotes.</title>
        <authorList>
            <person name="Spang A."/>
            <person name="Saw J.H."/>
            <person name="Jorgensen S.L."/>
            <person name="Zaremba-Niedzwiedzka K."/>
            <person name="Martijn J."/>
            <person name="Lind A.E."/>
            <person name="van Eijk R."/>
            <person name="Schleper C."/>
            <person name="Guy L."/>
            <person name="Ettema T.J."/>
        </authorList>
    </citation>
    <scope>NUCLEOTIDE SEQUENCE</scope>
</reference>
<dbReference type="EMBL" id="LAZR01022416">
    <property type="protein sequence ID" value="KKL81946.1"/>
    <property type="molecule type" value="Genomic_DNA"/>
</dbReference>
<organism evidence="2">
    <name type="scientific">marine sediment metagenome</name>
    <dbReference type="NCBI Taxonomy" id="412755"/>
    <lineage>
        <taxon>unclassified sequences</taxon>
        <taxon>metagenomes</taxon>
        <taxon>ecological metagenomes</taxon>
    </lineage>
</organism>
<feature type="coiled-coil region" evidence="1">
    <location>
        <begin position="34"/>
        <end position="68"/>
    </location>
</feature>